<keyword evidence="1" id="KW-0812">Transmembrane</keyword>
<organism evidence="2 3">
    <name type="scientific">Obesumbacterium proteus ATCC 12841</name>
    <dbReference type="NCBI Taxonomy" id="1354268"/>
    <lineage>
        <taxon>Bacteria</taxon>
        <taxon>Pseudomonadati</taxon>
        <taxon>Pseudomonadota</taxon>
        <taxon>Gammaproteobacteria</taxon>
        <taxon>Enterobacterales</taxon>
        <taxon>Hafniaceae</taxon>
        <taxon>Obesumbacterium</taxon>
    </lineage>
</organism>
<proteinExistence type="predicted"/>
<evidence type="ECO:0000313" key="3">
    <source>
        <dbReference type="Proteomes" id="UP000078431"/>
    </source>
</evidence>
<gene>
    <name evidence="2" type="ORF">M993_01764</name>
</gene>
<reference evidence="2 3" key="1">
    <citation type="submission" date="2016-04" db="EMBL/GenBank/DDBJ databases">
        <title>ATOL: Assembling a taxonomically balanced genome-scale reconstruction of the evolutionary history of the Enterobacteriaceae.</title>
        <authorList>
            <person name="Plunkett G.III."/>
            <person name="Neeno-Eckwall E.C."/>
            <person name="Glasner J.D."/>
            <person name="Perna N.T."/>
        </authorList>
    </citation>
    <scope>NUCLEOTIDE SEQUENCE [LARGE SCALE GENOMIC DNA]</scope>
    <source>
        <strain evidence="2 3">ATCC 12841</strain>
    </source>
</reference>
<feature type="transmembrane region" description="Helical" evidence="1">
    <location>
        <begin position="12"/>
        <end position="34"/>
    </location>
</feature>
<keyword evidence="1" id="KW-0472">Membrane</keyword>
<evidence type="ECO:0000256" key="1">
    <source>
        <dbReference type="SAM" id="Phobius"/>
    </source>
</evidence>
<dbReference type="AlphaFoldDB" id="A0AA91IQ10"/>
<accession>A0AA91IQ10</accession>
<dbReference type="Proteomes" id="UP000078431">
    <property type="component" value="Unassembled WGS sequence"/>
</dbReference>
<comment type="caution">
    <text evidence="2">The sequence shown here is derived from an EMBL/GenBank/DDBJ whole genome shotgun (WGS) entry which is preliminary data.</text>
</comment>
<name>A0AA91IQ10_9GAMM</name>
<keyword evidence="1" id="KW-1133">Transmembrane helix</keyword>
<dbReference type="EMBL" id="LXEX01000028">
    <property type="protein sequence ID" value="OAT59216.1"/>
    <property type="molecule type" value="Genomic_DNA"/>
</dbReference>
<keyword evidence="3" id="KW-1185">Reference proteome</keyword>
<evidence type="ECO:0000313" key="2">
    <source>
        <dbReference type="EMBL" id="OAT59216.1"/>
    </source>
</evidence>
<sequence length="39" mass="4462">MINSCNYLNNIGYLIILFFGMDYAFVVIETLNAAECRPD</sequence>
<protein>
    <submittedName>
        <fullName evidence="2">Uncharacterized protein</fullName>
    </submittedName>
</protein>